<feature type="compositionally biased region" description="Polar residues" evidence="1">
    <location>
        <begin position="70"/>
        <end position="81"/>
    </location>
</feature>
<dbReference type="AlphaFoldDB" id="A0A6A6PSA9"/>
<gene>
    <name evidence="2" type="ORF">BDY17DRAFT_323755</name>
</gene>
<dbReference type="RefSeq" id="XP_033589558.1">
    <property type="nucleotide sequence ID" value="XM_033737073.1"/>
</dbReference>
<dbReference type="Proteomes" id="UP000799767">
    <property type="component" value="Unassembled WGS sequence"/>
</dbReference>
<accession>A0A6A6PSA9</accession>
<dbReference type="GeneID" id="54478075"/>
<proteinExistence type="predicted"/>
<protein>
    <submittedName>
        <fullName evidence="2">Uncharacterized protein</fullName>
    </submittedName>
</protein>
<keyword evidence="3" id="KW-1185">Reference proteome</keyword>
<evidence type="ECO:0000313" key="2">
    <source>
        <dbReference type="EMBL" id="KAF2482988.1"/>
    </source>
</evidence>
<organism evidence="2 3">
    <name type="scientific">Neohortaea acidophila</name>
    <dbReference type="NCBI Taxonomy" id="245834"/>
    <lineage>
        <taxon>Eukaryota</taxon>
        <taxon>Fungi</taxon>
        <taxon>Dikarya</taxon>
        <taxon>Ascomycota</taxon>
        <taxon>Pezizomycotina</taxon>
        <taxon>Dothideomycetes</taxon>
        <taxon>Dothideomycetidae</taxon>
        <taxon>Mycosphaerellales</taxon>
        <taxon>Teratosphaeriaceae</taxon>
        <taxon>Neohortaea</taxon>
    </lineage>
</organism>
<dbReference type="EMBL" id="MU001635">
    <property type="protein sequence ID" value="KAF2482988.1"/>
    <property type="molecule type" value="Genomic_DNA"/>
</dbReference>
<dbReference type="OrthoDB" id="3650686at2759"/>
<evidence type="ECO:0000313" key="3">
    <source>
        <dbReference type="Proteomes" id="UP000799767"/>
    </source>
</evidence>
<sequence length="91" mass="9736">MASASPDDDLLSILLVNLRNAAATFGEGSPPYEAIRTVVEEHLQSMKAAGAKTNLTTIRKSERPDAPSPEKQSGNVNTLSFANLAFRPKPI</sequence>
<feature type="region of interest" description="Disordered" evidence="1">
    <location>
        <begin position="50"/>
        <end position="91"/>
    </location>
</feature>
<name>A0A6A6PSA9_9PEZI</name>
<reference evidence="2" key="1">
    <citation type="journal article" date="2020" name="Stud. Mycol.">
        <title>101 Dothideomycetes genomes: a test case for predicting lifestyles and emergence of pathogens.</title>
        <authorList>
            <person name="Haridas S."/>
            <person name="Albert R."/>
            <person name="Binder M."/>
            <person name="Bloem J."/>
            <person name="Labutti K."/>
            <person name="Salamov A."/>
            <person name="Andreopoulos B."/>
            <person name="Baker S."/>
            <person name="Barry K."/>
            <person name="Bills G."/>
            <person name="Bluhm B."/>
            <person name="Cannon C."/>
            <person name="Castanera R."/>
            <person name="Culley D."/>
            <person name="Daum C."/>
            <person name="Ezra D."/>
            <person name="Gonzalez J."/>
            <person name="Henrissat B."/>
            <person name="Kuo A."/>
            <person name="Liang C."/>
            <person name="Lipzen A."/>
            <person name="Lutzoni F."/>
            <person name="Magnuson J."/>
            <person name="Mondo S."/>
            <person name="Nolan M."/>
            <person name="Ohm R."/>
            <person name="Pangilinan J."/>
            <person name="Park H.-J."/>
            <person name="Ramirez L."/>
            <person name="Alfaro M."/>
            <person name="Sun H."/>
            <person name="Tritt A."/>
            <person name="Yoshinaga Y."/>
            <person name="Zwiers L.-H."/>
            <person name="Turgeon B."/>
            <person name="Goodwin S."/>
            <person name="Spatafora J."/>
            <person name="Crous P."/>
            <person name="Grigoriev I."/>
        </authorList>
    </citation>
    <scope>NUCLEOTIDE SEQUENCE</scope>
    <source>
        <strain evidence="2">CBS 113389</strain>
    </source>
</reference>
<evidence type="ECO:0000256" key="1">
    <source>
        <dbReference type="SAM" id="MobiDB-lite"/>
    </source>
</evidence>